<dbReference type="EMBL" id="CP137573">
    <property type="protein sequence ID" value="WOX26054.1"/>
    <property type="molecule type" value="Genomic_DNA"/>
</dbReference>
<gene>
    <name evidence="1" type="ORF">R2D22_33585</name>
</gene>
<keyword evidence="2" id="KW-1185">Reference proteome</keyword>
<name>A0ABZ0M4U5_9ACTN</name>
<proteinExistence type="predicted"/>
<organism evidence="1 2">
    <name type="scientific">Streptomyces solicathayae</name>
    <dbReference type="NCBI Taxonomy" id="3081768"/>
    <lineage>
        <taxon>Bacteria</taxon>
        <taxon>Bacillati</taxon>
        <taxon>Actinomycetota</taxon>
        <taxon>Actinomycetes</taxon>
        <taxon>Kitasatosporales</taxon>
        <taxon>Streptomycetaceae</taxon>
        <taxon>Streptomyces</taxon>
    </lineage>
</organism>
<accession>A0ABZ0M4U5</accession>
<reference evidence="1 2" key="1">
    <citation type="submission" date="2023-10" db="EMBL/GenBank/DDBJ databases">
        <title>The genome sequence of Streptomyces sp. HUAS YS2.</title>
        <authorList>
            <person name="Mo P."/>
        </authorList>
    </citation>
    <scope>NUCLEOTIDE SEQUENCE [LARGE SCALE GENOMIC DNA]</scope>
    <source>
        <strain evidence="1 2">HUAS YS2</strain>
    </source>
</reference>
<dbReference type="Proteomes" id="UP001301731">
    <property type="component" value="Chromosome"/>
</dbReference>
<sequence length="171" mass="17944">MTRTRISLAALGVLFVLGGGAGGYYWYAGLDAASGVSGVCVPEDATDRDKAGNVATVAVVTVDAHVANGGGVRLSRVTVHDVLKGDPGATLVIGRSVPVPGSHDDAFVPLAPGHRYVVGLKEATEYRDGWVWFATSADNDLTAARARWADAVAHQNPPRPDRRCDDRRVAP</sequence>
<protein>
    <submittedName>
        <fullName evidence="1">Uncharacterized protein</fullName>
    </submittedName>
</protein>
<evidence type="ECO:0000313" key="2">
    <source>
        <dbReference type="Proteomes" id="UP001301731"/>
    </source>
</evidence>
<dbReference type="RefSeq" id="WP_318108925.1">
    <property type="nucleotide sequence ID" value="NZ_CP137573.1"/>
</dbReference>
<evidence type="ECO:0000313" key="1">
    <source>
        <dbReference type="EMBL" id="WOX26054.1"/>
    </source>
</evidence>